<dbReference type="STRING" id="276.THFILI_02650"/>
<dbReference type="EMBL" id="JPSL02000037">
    <property type="protein sequence ID" value="KGQ21576.1"/>
    <property type="molecule type" value="Genomic_DNA"/>
</dbReference>
<keyword evidence="2" id="KW-1133">Transmembrane helix</keyword>
<name>A0A0A2WN05_THEFI</name>
<feature type="transmembrane region" description="Helical" evidence="2">
    <location>
        <begin position="242"/>
        <end position="259"/>
    </location>
</feature>
<keyword evidence="2" id="KW-0812">Transmembrane</keyword>
<reference evidence="3 4" key="1">
    <citation type="journal article" date="2015" name="Genome Announc.">
        <title>Draft Genome Sequence of the Thermophile Thermus filiformis ATCC 43280, Producer of Carotenoid-(Di)glucoside-Branched Fatty Acid (Di)esters and Source of Hyperthermostable Enzymes of Biotechnological Interest.</title>
        <authorList>
            <person name="Mandelli F."/>
            <person name="Oliveira Ramires B."/>
            <person name="Couger M.B."/>
            <person name="Paixao D.A."/>
            <person name="Camilo C.M."/>
            <person name="Polikarpov I."/>
            <person name="Prade R."/>
            <person name="Riano-Pachon D.M."/>
            <person name="Squina F.M."/>
        </authorList>
    </citation>
    <scope>NUCLEOTIDE SEQUENCE [LARGE SCALE GENOMIC DNA]</scope>
    <source>
        <strain evidence="3 4">ATCC 43280</strain>
    </source>
</reference>
<dbReference type="Proteomes" id="UP000030364">
    <property type="component" value="Unassembled WGS sequence"/>
</dbReference>
<evidence type="ECO:0000313" key="4">
    <source>
        <dbReference type="Proteomes" id="UP000030364"/>
    </source>
</evidence>
<evidence type="ECO:0000256" key="1">
    <source>
        <dbReference type="SAM" id="MobiDB-lite"/>
    </source>
</evidence>
<dbReference type="OrthoDB" id="31776at2"/>
<accession>A0A0A2WN05</accession>
<dbReference type="AlphaFoldDB" id="A0A0A2WN05"/>
<feature type="region of interest" description="Disordered" evidence="1">
    <location>
        <begin position="163"/>
        <end position="234"/>
    </location>
</feature>
<protein>
    <submittedName>
        <fullName evidence="3">Uncharacterized protein</fullName>
    </submittedName>
</protein>
<feature type="compositionally biased region" description="Basic and acidic residues" evidence="1">
    <location>
        <begin position="176"/>
        <end position="199"/>
    </location>
</feature>
<comment type="caution">
    <text evidence="3">The sequence shown here is derived from an EMBL/GenBank/DDBJ whole genome shotgun (WGS) entry which is preliminary data.</text>
</comment>
<organism evidence="3 4">
    <name type="scientific">Thermus filiformis</name>
    <dbReference type="NCBI Taxonomy" id="276"/>
    <lineage>
        <taxon>Bacteria</taxon>
        <taxon>Thermotogati</taxon>
        <taxon>Deinococcota</taxon>
        <taxon>Deinococci</taxon>
        <taxon>Thermales</taxon>
        <taxon>Thermaceae</taxon>
        <taxon>Thermus</taxon>
    </lineage>
</organism>
<keyword evidence="2" id="KW-0472">Membrane</keyword>
<sequence length="343" mass="37928">METLGPYWLRRILFQSDSLALYEAQDTRTGLAVLFLQNAQGTPLEAEGVAPLLERLPEGWVLEWPRGAVPLSSYLGVADPDRILAWGEEMARLLALFQKRGVAYAPRPELTLVKGRRVWFVGVGAEGLEGDALEALKALLLALAGSREAVLREVEAFWERLGSSPEALEEPPPAEGAEKPEKPPEKPRVEVVEVVEAKGESSPPPEPEAALPPSRPRVIRIEERDEPPFEPISPPPPRRRRWLLGVLLALLVFGGFLLLRPREKAEGPYSVEFRLEPEGTAELFLLEAPPGSGMQKGALLGRAPGRVEFDRKGVYRIRIRVPGRDPVDYLLEVPSPPVTIKVK</sequence>
<evidence type="ECO:0000313" key="3">
    <source>
        <dbReference type="EMBL" id="KGQ21576.1"/>
    </source>
</evidence>
<gene>
    <name evidence="3" type="ORF">THFILI_02650</name>
</gene>
<proteinExistence type="predicted"/>
<dbReference type="RefSeq" id="WP_038065443.1">
    <property type="nucleotide sequence ID" value="NZ_JPSL02000037.1"/>
</dbReference>
<keyword evidence="4" id="KW-1185">Reference proteome</keyword>
<evidence type="ECO:0000256" key="2">
    <source>
        <dbReference type="SAM" id="Phobius"/>
    </source>
</evidence>
<dbReference type="PATRIC" id="fig|276.5.peg.1621"/>